<proteinExistence type="predicted"/>
<keyword evidence="1 2" id="KW-0539">Nucleus</keyword>
<dbReference type="Pfam" id="PF17793">
    <property type="entry name" value="AHD"/>
    <property type="match status" value="1"/>
</dbReference>
<evidence type="ECO:0000256" key="1">
    <source>
        <dbReference type="ARBA" id="ARBA00023242"/>
    </source>
</evidence>
<dbReference type="Pfam" id="PF03366">
    <property type="entry name" value="YEATS"/>
    <property type="match status" value="1"/>
</dbReference>
<feature type="compositionally biased region" description="Basic residues" evidence="3">
    <location>
        <begin position="315"/>
        <end position="342"/>
    </location>
</feature>
<gene>
    <name evidence="5" type="primary">MLLT1_1</name>
    <name evidence="5" type="ORF">g.13593</name>
</gene>
<dbReference type="PANTHER" id="PTHR47827">
    <property type="entry name" value="AHD DOMAIN-CONTAINING PROTEIN"/>
    <property type="match status" value="1"/>
</dbReference>
<dbReference type="Gene3D" id="2.60.40.1970">
    <property type="entry name" value="YEATS domain"/>
    <property type="match status" value="1"/>
</dbReference>
<dbReference type="EMBL" id="GGYP01006404">
    <property type="protein sequence ID" value="MDE51175.1"/>
    <property type="molecule type" value="Transcribed_RNA"/>
</dbReference>
<feature type="region of interest" description="Disordered" evidence="3">
    <location>
        <begin position="287"/>
        <end position="394"/>
    </location>
</feature>
<dbReference type="PANTHER" id="PTHR47827:SF3">
    <property type="entry name" value="AF-9 ANC1 HOMOLOGY DOMAIN-CONTAINING PROTEIN"/>
    <property type="match status" value="1"/>
</dbReference>
<dbReference type="PROSITE" id="PS51037">
    <property type="entry name" value="YEATS"/>
    <property type="match status" value="1"/>
</dbReference>
<dbReference type="InterPro" id="IPR052790">
    <property type="entry name" value="YEATS_domain"/>
</dbReference>
<dbReference type="GO" id="GO:0045893">
    <property type="term" value="P:positive regulation of DNA-templated transcription"/>
    <property type="evidence" value="ECO:0007669"/>
    <property type="project" value="TreeGrafter"/>
</dbReference>
<reference evidence="5" key="1">
    <citation type="submission" date="2018-10" db="EMBL/GenBank/DDBJ databases">
        <title>Transcriptome assembly of Aceria tosichella (Wheat curl mite) Type 2.</title>
        <authorList>
            <person name="Scully E.D."/>
            <person name="Geib S.M."/>
            <person name="Palmer N.A."/>
            <person name="Gupta A.K."/>
            <person name="Sarath G."/>
            <person name="Tatineni S."/>
        </authorList>
    </citation>
    <scope>NUCLEOTIDE SEQUENCE</scope>
    <source>
        <strain evidence="5">LincolnNE</strain>
    </source>
</reference>
<feature type="domain" description="YEATS" evidence="4">
    <location>
        <begin position="1"/>
        <end position="136"/>
    </location>
</feature>
<dbReference type="InterPro" id="IPR040930">
    <property type="entry name" value="AF-9_AHD"/>
</dbReference>
<feature type="compositionally biased region" description="Basic and acidic residues" evidence="3">
    <location>
        <begin position="213"/>
        <end position="227"/>
    </location>
</feature>
<dbReference type="GO" id="GO:0008023">
    <property type="term" value="C:transcription elongation factor complex"/>
    <property type="evidence" value="ECO:0007669"/>
    <property type="project" value="TreeGrafter"/>
</dbReference>
<accession>A0A6G1SL18</accession>
<feature type="compositionally biased region" description="Polar residues" evidence="3">
    <location>
        <begin position="228"/>
        <end position="247"/>
    </location>
</feature>
<dbReference type="CDD" id="cd16906">
    <property type="entry name" value="YEATS_AF-9_like"/>
    <property type="match status" value="1"/>
</dbReference>
<evidence type="ECO:0000256" key="2">
    <source>
        <dbReference type="PROSITE-ProRule" id="PRU00376"/>
    </source>
</evidence>
<name>A0A6G1SL18_9ACAR</name>
<organism evidence="5">
    <name type="scientific">Aceria tosichella</name>
    <name type="common">wheat curl mite</name>
    <dbReference type="NCBI Taxonomy" id="561515"/>
    <lineage>
        <taxon>Eukaryota</taxon>
        <taxon>Metazoa</taxon>
        <taxon>Ecdysozoa</taxon>
        <taxon>Arthropoda</taxon>
        <taxon>Chelicerata</taxon>
        <taxon>Arachnida</taxon>
        <taxon>Acari</taxon>
        <taxon>Acariformes</taxon>
        <taxon>Trombidiformes</taxon>
        <taxon>Prostigmata</taxon>
        <taxon>Eupodina</taxon>
        <taxon>Eriophyoidea</taxon>
        <taxon>Eriophyidae</taxon>
        <taxon>Eriophyinae</taxon>
        <taxon>Aceriini</taxon>
        <taxon>Aceria</taxon>
    </lineage>
</organism>
<feature type="compositionally biased region" description="Pro residues" evidence="3">
    <location>
        <begin position="364"/>
        <end position="388"/>
    </location>
</feature>
<dbReference type="GO" id="GO:0003682">
    <property type="term" value="F:chromatin binding"/>
    <property type="evidence" value="ECO:0007669"/>
    <property type="project" value="TreeGrafter"/>
</dbReference>
<dbReference type="Gene3D" id="1.20.1270.290">
    <property type="match status" value="1"/>
</dbReference>
<sequence>MGGKKVFELMLEIGHTSQPLKSKLPNGYTHKWTVFVRGANDSKIEHCVQRVVFQLHDSFPVPNREVTAPPYQVKETGYAGFEIPIQVYFKSKDKLNHVVFMLDLCLLTNKPHSLIRLEKVKFNNPPKEFEKLLLKSGAQLISITKDKKERSHSPPAKRQKSSSLIPSKDMCKQSIQSSQNNNNRSQSPASQSGGSSSNSLFGNHISHQNNHHSIHDNNRHSIHDNNRHQTSTKPSSQQQASSLPKTKSSSREFIDVFGAPLVYNNSKSHRSNGCKDNSDNHKEVTFTVSERSPLPPITHQKSPQLPVSQSNNSQSHHHKSSNHHSHHHRHHTHQSHKHNHTKHQAETQLTPQQAPQKVPKKEPQPPPPSQPQQQQPPPPQQQPPPPQPQAFITHSDPFTTIQNKIASLTDCDRLQKIVDIIEESGEWFNLTPNKFEFDLKRLDRKTLSRIEKCLQL</sequence>
<dbReference type="InterPro" id="IPR055129">
    <property type="entry name" value="YEATS_dom"/>
</dbReference>
<feature type="region of interest" description="Disordered" evidence="3">
    <location>
        <begin position="143"/>
        <end position="250"/>
    </location>
</feature>
<evidence type="ECO:0000256" key="3">
    <source>
        <dbReference type="SAM" id="MobiDB-lite"/>
    </source>
</evidence>
<evidence type="ECO:0000313" key="5">
    <source>
        <dbReference type="EMBL" id="MDE51175.1"/>
    </source>
</evidence>
<feature type="compositionally biased region" description="Low complexity" evidence="3">
    <location>
        <begin position="173"/>
        <end position="208"/>
    </location>
</feature>
<evidence type="ECO:0000259" key="4">
    <source>
        <dbReference type="PROSITE" id="PS51037"/>
    </source>
</evidence>
<dbReference type="AlphaFoldDB" id="A0A6G1SL18"/>
<comment type="subcellular location">
    <subcellularLocation>
        <location evidence="2">Nucleus</location>
    </subcellularLocation>
</comment>
<protein>
    <submittedName>
        <fullName evidence="5">Protein ENL</fullName>
    </submittedName>
</protein>
<dbReference type="InterPro" id="IPR038704">
    <property type="entry name" value="YEAST_sf"/>
</dbReference>